<dbReference type="OrthoDB" id="7061662at2"/>
<evidence type="ECO:0000256" key="5">
    <source>
        <dbReference type="ARBA" id="ARBA00022691"/>
    </source>
</evidence>
<proteinExistence type="predicted"/>
<dbReference type="InterPro" id="IPR014777">
    <property type="entry name" value="4pyrrole_Mease_sub1"/>
</dbReference>
<dbReference type="Gene3D" id="3.40.1010.10">
    <property type="entry name" value="Cobalt-precorrin-4 Transmethylase, Domain 1"/>
    <property type="match status" value="1"/>
</dbReference>
<evidence type="ECO:0000256" key="4">
    <source>
        <dbReference type="ARBA" id="ARBA00022679"/>
    </source>
</evidence>
<evidence type="ECO:0000313" key="8">
    <source>
        <dbReference type="Proteomes" id="UP000316008"/>
    </source>
</evidence>
<keyword evidence="4 7" id="KW-0808">Transferase</keyword>
<organism evidence="7 8">
    <name type="scientific">Fluviicola chungangensis</name>
    <dbReference type="NCBI Taxonomy" id="2597671"/>
    <lineage>
        <taxon>Bacteria</taxon>
        <taxon>Pseudomonadati</taxon>
        <taxon>Bacteroidota</taxon>
        <taxon>Flavobacteriia</taxon>
        <taxon>Flavobacteriales</taxon>
        <taxon>Crocinitomicaceae</taxon>
        <taxon>Fluviicola</taxon>
    </lineage>
</organism>
<dbReference type="SUPFAM" id="SSF53790">
    <property type="entry name" value="Tetrapyrrole methylase"/>
    <property type="match status" value="1"/>
</dbReference>
<dbReference type="InterPro" id="IPR008189">
    <property type="entry name" value="rRNA_ssu_MeTfrase_I"/>
</dbReference>
<feature type="domain" description="Tetrapyrrole methylase" evidence="6">
    <location>
        <begin position="22"/>
        <end position="215"/>
    </location>
</feature>
<evidence type="ECO:0000256" key="1">
    <source>
        <dbReference type="ARBA" id="ARBA00022490"/>
    </source>
</evidence>
<dbReference type="AlphaFoldDB" id="A0A556MRP1"/>
<dbReference type="InterPro" id="IPR000878">
    <property type="entry name" value="4pyrrol_Mease"/>
</dbReference>
<gene>
    <name evidence="7" type="ORF">FO442_11995</name>
</gene>
<dbReference type="GO" id="GO:0008168">
    <property type="term" value="F:methyltransferase activity"/>
    <property type="evidence" value="ECO:0007669"/>
    <property type="project" value="UniProtKB-KW"/>
</dbReference>
<reference evidence="7 8" key="1">
    <citation type="submission" date="2019-07" db="EMBL/GenBank/DDBJ databases">
        <authorList>
            <person name="Huq M.A."/>
        </authorList>
    </citation>
    <scope>NUCLEOTIDE SEQUENCE [LARGE SCALE GENOMIC DNA]</scope>
    <source>
        <strain evidence="7 8">MAH-3</strain>
    </source>
</reference>
<evidence type="ECO:0000256" key="2">
    <source>
        <dbReference type="ARBA" id="ARBA00022552"/>
    </source>
</evidence>
<keyword evidence="8" id="KW-1185">Reference proteome</keyword>
<keyword evidence="3 7" id="KW-0489">Methyltransferase</keyword>
<dbReference type="InterPro" id="IPR035996">
    <property type="entry name" value="4pyrrol_Methylase_sf"/>
</dbReference>
<keyword evidence="1" id="KW-0963">Cytoplasm</keyword>
<dbReference type="GO" id="GO:0006364">
    <property type="term" value="P:rRNA processing"/>
    <property type="evidence" value="ECO:0007669"/>
    <property type="project" value="UniProtKB-KW"/>
</dbReference>
<keyword evidence="2" id="KW-0698">rRNA processing</keyword>
<dbReference type="Gene3D" id="3.30.950.10">
    <property type="entry name" value="Methyltransferase, Cobalt-precorrin-4 Transmethylase, Domain 2"/>
    <property type="match status" value="1"/>
</dbReference>
<dbReference type="PANTHER" id="PTHR46111:SF2">
    <property type="entry name" value="SAM-DEPENDENT METHYLTRANSFERASE"/>
    <property type="match status" value="1"/>
</dbReference>
<dbReference type="Proteomes" id="UP000316008">
    <property type="component" value="Unassembled WGS sequence"/>
</dbReference>
<dbReference type="RefSeq" id="WP_144333435.1">
    <property type="nucleotide sequence ID" value="NZ_VLPL01000005.1"/>
</dbReference>
<dbReference type="InterPro" id="IPR014776">
    <property type="entry name" value="4pyrrole_Mease_sub2"/>
</dbReference>
<name>A0A556MRP1_9FLAO</name>
<keyword evidence="5" id="KW-0949">S-adenosyl-L-methionine</keyword>
<evidence type="ECO:0000313" key="7">
    <source>
        <dbReference type="EMBL" id="TSJ42482.1"/>
    </source>
</evidence>
<evidence type="ECO:0000259" key="6">
    <source>
        <dbReference type="Pfam" id="PF00590"/>
    </source>
</evidence>
<comment type="caution">
    <text evidence="7">The sequence shown here is derived from an EMBL/GenBank/DDBJ whole genome shotgun (WGS) entry which is preliminary data.</text>
</comment>
<protein>
    <submittedName>
        <fullName evidence="7">SAM-dependent methyltransferase</fullName>
    </submittedName>
</protein>
<accession>A0A556MRP1</accession>
<dbReference type="GO" id="GO:0032259">
    <property type="term" value="P:methylation"/>
    <property type="evidence" value="ECO:0007669"/>
    <property type="project" value="UniProtKB-KW"/>
</dbReference>
<dbReference type="PIRSF" id="PIRSF005917">
    <property type="entry name" value="MTase_YraL"/>
    <property type="match status" value="1"/>
</dbReference>
<dbReference type="EMBL" id="VLPL01000005">
    <property type="protein sequence ID" value="TSJ42482.1"/>
    <property type="molecule type" value="Genomic_DNA"/>
</dbReference>
<dbReference type="PANTHER" id="PTHR46111">
    <property type="entry name" value="RIBOSOMAL RNA SMALL SUBUNIT METHYLTRANSFERASE I"/>
    <property type="match status" value="1"/>
</dbReference>
<dbReference type="Pfam" id="PF00590">
    <property type="entry name" value="TP_methylase"/>
    <property type="match status" value="1"/>
</dbReference>
<dbReference type="CDD" id="cd11649">
    <property type="entry name" value="RsmI_like"/>
    <property type="match status" value="1"/>
</dbReference>
<evidence type="ECO:0000256" key="3">
    <source>
        <dbReference type="ARBA" id="ARBA00022603"/>
    </source>
</evidence>
<sequence length="236" mass="26293">MSAGNLYLIPNTLGGESTEDIIPQKVAEIASELRVFAVEDIKSARRLLRKIDRTFPIDESEFFVLNKATAATEVHHLIKTMKSGKSVGIISEAGCAGIADPGAVLVALAHENNIHVCPMVGPSSILLTLIGSGFNGQQFSFHGYLPKEQKERIRKLKDLEQRVKRSGETQLFMDTPFRTMHVFEDLLNMLADDTLLCVASNLTLFNERIQTKTIKDWRENAYDLSKQLTMFALGKL</sequence>